<protein>
    <submittedName>
        <fullName evidence="3">DUF3322 and DUF2220 domain-containing protein</fullName>
    </submittedName>
</protein>
<evidence type="ECO:0000259" key="2">
    <source>
        <dbReference type="Pfam" id="PF11795"/>
    </source>
</evidence>
<evidence type="ECO:0000259" key="1">
    <source>
        <dbReference type="Pfam" id="PF09983"/>
    </source>
</evidence>
<dbReference type="EMBL" id="RSHK01000031">
    <property type="protein sequence ID" value="MIE72275.1"/>
    <property type="molecule type" value="Genomic_DNA"/>
</dbReference>
<accession>A0A6C8Y2T3</accession>
<dbReference type="AlphaFoldDB" id="A0A6C8Y2T3"/>
<feature type="domain" description="Wadjet protein JetD C-terminal" evidence="1">
    <location>
        <begin position="245"/>
        <end position="415"/>
    </location>
</feature>
<dbReference type="InterPro" id="IPR024537">
    <property type="entry name" value="DUF3322"/>
</dbReference>
<dbReference type="Pfam" id="PF11795">
    <property type="entry name" value="DUF3322"/>
    <property type="match status" value="1"/>
</dbReference>
<reference evidence="3" key="1">
    <citation type="submission" date="2018-08" db="EMBL/GenBank/DDBJ databases">
        <authorList>
            <consortium name="GenomeTrakr network: Whole genome sequencing for foodborne pathogen traceback"/>
        </authorList>
    </citation>
    <scope>NUCLEOTIDE SEQUENCE [LARGE SCALE GENOMIC DNA]</scope>
    <source>
        <strain evidence="3">FMA0132</strain>
    </source>
</reference>
<gene>
    <name evidence="3" type="ORF">EL06_23420</name>
</gene>
<sequence length="421" mass="47900">MSETNSRPAWGLLQQDAVELLRAKYWNNTKTLKSLLAGNTEFPIQISLKPPKGNAALNNITHFQEFVDSWRSFCEQAEYESLQVKVSWDTVTFRSLSEQKLPTNVTIPDITSLAQMLGSEQERQLMYWQYIVAFIFDSLSIELGKRTVHPIRSGYERELFSELIANLEALSDFSDSDLKLLVKLIPQFYKGMGRGCYLRALPVIFVDTKFIEKNLRFIESVTAAIIDRSAKEMGLLSWLDCRDKPRDWLLVKPLCKNAEDALGGLPLLRMSSETLLGFELPAKNILVIENEQSCLSLDNIPDTIAVSGGGKNVSWMKANWLASKRVAYWGDIDSEGLAILSDVRSKLSTVIPLMMDSDTVEDYRDRMVDEPESVAREPVALTDCELILFRMLRNGDFGCARLEQERLPIDFVYEKVRLWAD</sequence>
<dbReference type="Proteomes" id="UP000885362">
    <property type="component" value="Unassembled WGS sequence"/>
</dbReference>
<comment type="caution">
    <text evidence="3">The sequence shown here is derived from an EMBL/GenBank/DDBJ whole genome shotgun (WGS) entry which is preliminary data.</text>
</comment>
<dbReference type="Pfam" id="PF09983">
    <property type="entry name" value="JetD_C"/>
    <property type="match status" value="1"/>
</dbReference>
<organism evidence="3">
    <name type="scientific">Salmonella diarizonae</name>
    <dbReference type="NCBI Taxonomy" id="59204"/>
    <lineage>
        <taxon>Bacteria</taxon>
        <taxon>Pseudomonadati</taxon>
        <taxon>Pseudomonadota</taxon>
        <taxon>Gammaproteobacteria</taxon>
        <taxon>Enterobacterales</taxon>
        <taxon>Enterobacteriaceae</taxon>
        <taxon>Salmonella</taxon>
    </lineage>
</organism>
<evidence type="ECO:0000313" key="3">
    <source>
        <dbReference type="EMBL" id="MIE72275.1"/>
    </source>
</evidence>
<dbReference type="InterPro" id="IPR024534">
    <property type="entry name" value="JetD_C"/>
</dbReference>
<proteinExistence type="predicted"/>
<name>A0A6C8Y2T3_SALDZ</name>
<feature type="domain" description="DUF3322" evidence="2">
    <location>
        <begin position="19"/>
        <end position="220"/>
    </location>
</feature>